<accession>A0A9W8XWQ7</accession>
<keyword evidence="2" id="KW-1185">Reference proteome</keyword>
<proteinExistence type="predicted"/>
<evidence type="ECO:0000313" key="2">
    <source>
        <dbReference type="Proteomes" id="UP001140513"/>
    </source>
</evidence>
<comment type="caution">
    <text evidence="1">The sequence shown here is derived from an EMBL/GenBank/DDBJ whole genome shotgun (WGS) entry which is preliminary data.</text>
</comment>
<organism evidence="1 2">
    <name type="scientific">Didymosphaeria variabile</name>
    <dbReference type="NCBI Taxonomy" id="1932322"/>
    <lineage>
        <taxon>Eukaryota</taxon>
        <taxon>Fungi</taxon>
        <taxon>Dikarya</taxon>
        <taxon>Ascomycota</taxon>
        <taxon>Pezizomycotina</taxon>
        <taxon>Dothideomycetes</taxon>
        <taxon>Pleosporomycetidae</taxon>
        <taxon>Pleosporales</taxon>
        <taxon>Massarineae</taxon>
        <taxon>Didymosphaeriaceae</taxon>
        <taxon>Didymosphaeria</taxon>
    </lineage>
</organism>
<dbReference type="EMBL" id="JAPEUX010000001">
    <property type="protein sequence ID" value="KAJ4359519.1"/>
    <property type="molecule type" value="Genomic_DNA"/>
</dbReference>
<dbReference type="RefSeq" id="XP_056075721.1">
    <property type="nucleotide sequence ID" value="XM_056208899.1"/>
</dbReference>
<name>A0A9W8XWQ7_9PLEO</name>
<dbReference type="OrthoDB" id="3745471at2759"/>
<gene>
    <name evidence="1" type="ORF">N0V89_000074</name>
</gene>
<reference evidence="1" key="1">
    <citation type="submission" date="2022-10" db="EMBL/GenBank/DDBJ databases">
        <title>Tapping the CABI collections for fungal endophytes: first genome assemblies for Collariella, Neodidymelliopsis, Ascochyta clinopodiicola, Didymella pomorum, Didymosphaeria variabile, Neocosmospora piperis and Neocucurbitaria cava.</title>
        <authorList>
            <person name="Hill R."/>
        </authorList>
    </citation>
    <scope>NUCLEOTIDE SEQUENCE</scope>
    <source>
        <strain evidence="1">IMI 356815</strain>
    </source>
</reference>
<evidence type="ECO:0000313" key="1">
    <source>
        <dbReference type="EMBL" id="KAJ4359519.1"/>
    </source>
</evidence>
<protein>
    <submittedName>
        <fullName evidence="1">Uncharacterized protein</fullName>
    </submittedName>
</protein>
<dbReference type="Proteomes" id="UP001140513">
    <property type="component" value="Unassembled WGS sequence"/>
</dbReference>
<dbReference type="AlphaFoldDB" id="A0A9W8XWQ7"/>
<dbReference type="GeneID" id="80903604"/>
<sequence>MKTPSSLDRKWTDNINALWQAKIPNLPTLKEHLPGAVLVAFDSEGCSSDSDGHASTNKISELGFTVLCTDIATSKPCYTGKEFSDNNDTRQLTISLQEKPNVEQTSGRVVHASLADVENLVRGFLSKFPGRRILVGYDLNRELRYISSTLSFLADFFNAWVDVQELVYHCCIENSPPTLRIYEQQALATALQAMRFAVPSKSTATRAVNDCCRILQVLTGLVQALPFSLPGPRGPRVPRFSLFPSLPKPDYEKHPFSLRITPSDGRRFPPASPRDVADAFNHHAGLRAVGLNWRNGRVQREGVRFWWLSFSTHQALREFCKSVQGSSFEDVTLCVILDFEERQEIAVANRQRCVTDNIGERSPYHCLA</sequence>